<comment type="similarity">
    <text evidence="1 7">Belongs to the peptidase S11 family.</text>
</comment>
<keyword evidence="2 8" id="KW-0732">Signal</keyword>
<feature type="signal peptide" evidence="8">
    <location>
        <begin position="1"/>
        <end position="27"/>
    </location>
</feature>
<protein>
    <submittedName>
        <fullName evidence="10">D-alanyl-D-alanine carboxypeptidase</fullName>
    </submittedName>
</protein>
<keyword evidence="10" id="KW-0121">Carboxypeptidase</keyword>
<evidence type="ECO:0000256" key="8">
    <source>
        <dbReference type="SAM" id="SignalP"/>
    </source>
</evidence>
<evidence type="ECO:0000256" key="1">
    <source>
        <dbReference type="ARBA" id="ARBA00007164"/>
    </source>
</evidence>
<evidence type="ECO:0000256" key="6">
    <source>
        <dbReference type="ARBA" id="ARBA00023316"/>
    </source>
</evidence>
<dbReference type="PRINTS" id="PR00725">
    <property type="entry name" value="DADACBPTASE1"/>
</dbReference>
<evidence type="ECO:0000313" key="10">
    <source>
        <dbReference type="EMBL" id="MBK5897142.1"/>
    </source>
</evidence>
<name>A0ABS1IZ29_9FIRM</name>
<evidence type="ECO:0000256" key="4">
    <source>
        <dbReference type="ARBA" id="ARBA00022960"/>
    </source>
</evidence>
<dbReference type="SUPFAM" id="SSF56601">
    <property type="entry name" value="beta-lactamase/transpeptidase-like"/>
    <property type="match status" value="1"/>
</dbReference>
<keyword evidence="10" id="KW-0645">Protease</keyword>
<keyword evidence="11" id="KW-1185">Reference proteome</keyword>
<evidence type="ECO:0000256" key="3">
    <source>
        <dbReference type="ARBA" id="ARBA00022801"/>
    </source>
</evidence>
<comment type="caution">
    <text evidence="10">The sequence shown here is derived from an EMBL/GenBank/DDBJ whole genome shotgun (WGS) entry which is preliminary data.</text>
</comment>
<keyword evidence="3" id="KW-0378">Hydrolase</keyword>
<dbReference type="Pfam" id="PF00768">
    <property type="entry name" value="Peptidase_S11"/>
    <property type="match status" value="1"/>
</dbReference>
<proteinExistence type="inferred from homology"/>
<dbReference type="PANTHER" id="PTHR21581:SF6">
    <property type="entry name" value="TRAFFICKING PROTEIN PARTICLE COMPLEX SUBUNIT 12"/>
    <property type="match status" value="1"/>
</dbReference>
<dbReference type="EMBL" id="JAEPRJ010000001">
    <property type="protein sequence ID" value="MBK5897142.1"/>
    <property type="molecule type" value="Genomic_DNA"/>
</dbReference>
<dbReference type="Proteomes" id="UP000604730">
    <property type="component" value="Unassembled WGS sequence"/>
</dbReference>
<keyword evidence="4" id="KW-0133">Cell shape</keyword>
<reference evidence="10 11" key="1">
    <citation type="submission" date="2021-01" db="EMBL/GenBank/DDBJ databases">
        <title>Isolation and description of Catonella massiliensis sp. nov., a novel Catonella species, isolated from a stable periodontitis subject.</title>
        <authorList>
            <person name="Antezack A."/>
            <person name="Boxberger M."/>
            <person name="La Scola B."/>
            <person name="Monnet-Corti V."/>
        </authorList>
    </citation>
    <scope>NUCLEOTIDE SEQUENCE [LARGE SCALE GENOMIC DNA]</scope>
    <source>
        <strain evidence="10 11">Marseille-Q4567</strain>
    </source>
</reference>
<dbReference type="Gene3D" id="3.40.710.10">
    <property type="entry name" value="DD-peptidase/beta-lactamase superfamily"/>
    <property type="match status" value="1"/>
</dbReference>
<gene>
    <name evidence="10" type="ORF">JJN12_04985</name>
</gene>
<dbReference type="InterPro" id="IPR001967">
    <property type="entry name" value="Peptidase_S11_N"/>
</dbReference>
<dbReference type="InterPro" id="IPR012338">
    <property type="entry name" value="Beta-lactam/transpept-like"/>
</dbReference>
<accession>A0ABS1IZ29</accession>
<evidence type="ECO:0000313" key="11">
    <source>
        <dbReference type="Proteomes" id="UP000604730"/>
    </source>
</evidence>
<evidence type="ECO:0000259" key="9">
    <source>
        <dbReference type="Pfam" id="PF00768"/>
    </source>
</evidence>
<keyword evidence="6" id="KW-0961">Cell wall biogenesis/degradation</keyword>
<dbReference type="GO" id="GO:0004180">
    <property type="term" value="F:carboxypeptidase activity"/>
    <property type="evidence" value="ECO:0007669"/>
    <property type="project" value="UniProtKB-KW"/>
</dbReference>
<sequence>MIKLKSKIILAALCGIILTGCGNNAIAYFPYGDEGTGGRAYEKVTSASDISLMSDGLCVITDKNVNKLTDKPSFNAKSVIVANEESPIYAKNCFKKMYPASLTKMMTAYVVFTKESDLDRVVKINGEAIKITEPYAKRMRLMDGDQLTIRQLLNAALVTSANDAAKALAVAVSGSEEKFAVLMNEEAKKIGATHSRFVNSTGLHDNAHYTTLYDQYLIFHKLLEIPEFVKIINQGSYTLEYKNVLGNKVITKVISTNQYLAGLLRVPDGYTVIGGKTGTTDEAGSCILMSFKSSADKNYIVGILKASDSLNLYAQLGTVFENLPQNTSN</sequence>
<evidence type="ECO:0000256" key="7">
    <source>
        <dbReference type="RuleBase" id="RU004016"/>
    </source>
</evidence>
<feature type="chain" id="PRO_5045480475" evidence="8">
    <location>
        <begin position="28"/>
        <end position="329"/>
    </location>
</feature>
<organism evidence="10 11">
    <name type="scientific">Catonella massiliensis</name>
    <dbReference type="NCBI Taxonomy" id="2799636"/>
    <lineage>
        <taxon>Bacteria</taxon>
        <taxon>Bacillati</taxon>
        <taxon>Bacillota</taxon>
        <taxon>Clostridia</taxon>
        <taxon>Lachnospirales</taxon>
        <taxon>Lachnospiraceae</taxon>
        <taxon>Catonella</taxon>
    </lineage>
</organism>
<evidence type="ECO:0000256" key="2">
    <source>
        <dbReference type="ARBA" id="ARBA00022729"/>
    </source>
</evidence>
<dbReference type="PANTHER" id="PTHR21581">
    <property type="entry name" value="D-ALANYL-D-ALANINE CARBOXYPEPTIDASE"/>
    <property type="match status" value="1"/>
</dbReference>
<dbReference type="PROSITE" id="PS51257">
    <property type="entry name" value="PROKAR_LIPOPROTEIN"/>
    <property type="match status" value="1"/>
</dbReference>
<evidence type="ECO:0000256" key="5">
    <source>
        <dbReference type="ARBA" id="ARBA00022984"/>
    </source>
</evidence>
<dbReference type="InterPro" id="IPR018044">
    <property type="entry name" value="Peptidase_S11"/>
</dbReference>
<keyword evidence="5" id="KW-0573">Peptidoglycan synthesis</keyword>
<dbReference type="RefSeq" id="WP_208428648.1">
    <property type="nucleotide sequence ID" value="NZ_JAEPRJ010000001.1"/>
</dbReference>
<feature type="domain" description="Peptidase S11 D-alanyl-D-alanine carboxypeptidase A N-terminal" evidence="9">
    <location>
        <begin position="69"/>
        <end position="294"/>
    </location>
</feature>